<feature type="compositionally biased region" description="Polar residues" evidence="4">
    <location>
        <begin position="180"/>
        <end position="195"/>
    </location>
</feature>
<evidence type="ECO:0000313" key="6">
    <source>
        <dbReference type="EMBL" id="KAF2201959.1"/>
    </source>
</evidence>
<evidence type="ECO:0000256" key="3">
    <source>
        <dbReference type="ARBA" id="ARBA00023163"/>
    </source>
</evidence>
<keyword evidence="1" id="KW-0805">Transcription regulation</keyword>
<keyword evidence="3" id="KW-0804">Transcription</keyword>
<comment type="caution">
    <text evidence="6">The sequence shown here is derived from an EMBL/GenBank/DDBJ whole genome shotgun (WGS) entry which is preliminary data.</text>
</comment>
<feature type="compositionally biased region" description="Basic and acidic residues" evidence="4">
    <location>
        <begin position="39"/>
        <end position="54"/>
    </location>
</feature>
<reference evidence="6" key="1">
    <citation type="journal article" date="2020" name="Stud. Mycol.">
        <title>101 Dothideomycetes genomes: a test case for predicting lifestyles and emergence of pathogens.</title>
        <authorList>
            <person name="Haridas S."/>
            <person name="Albert R."/>
            <person name="Binder M."/>
            <person name="Bloem J."/>
            <person name="Labutti K."/>
            <person name="Salamov A."/>
            <person name="Andreopoulos B."/>
            <person name="Baker S."/>
            <person name="Barry K."/>
            <person name="Bills G."/>
            <person name="Bluhm B."/>
            <person name="Cannon C."/>
            <person name="Castanera R."/>
            <person name="Culley D."/>
            <person name="Daum C."/>
            <person name="Ezra D."/>
            <person name="Gonzalez J."/>
            <person name="Henrissat B."/>
            <person name="Kuo A."/>
            <person name="Liang C."/>
            <person name="Lipzen A."/>
            <person name="Lutzoni F."/>
            <person name="Magnuson J."/>
            <person name="Mondo S."/>
            <person name="Nolan M."/>
            <person name="Ohm R."/>
            <person name="Pangilinan J."/>
            <person name="Park H.-J."/>
            <person name="Ramirez L."/>
            <person name="Alfaro M."/>
            <person name="Sun H."/>
            <person name="Tritt A."/>
            <person name="Yoshinaga Y."/>
            <person name="Zwiers L.-H."/>
            <person name="Turgeon B."/>
            <person name="Goodwin S."/>
            <person name="Spatafora J."/>
            <person name="Crous P."/>
            <person name="Grigoriev I."/>
        </authorList>
    </citation>
    <scope>NUCLEOTIDE SEQUENCE</scope>
    <source>
        <strain evidence="6">ATCC 74209</strain>
    </source>
</reference>
<dbReference type="Gene3D" id="1.20.5.170">
    <property type="match status" value="1"/>
</dbReference>
<organism evidence="6 7">
    <name type="scientific">Delitschia confertaspora ATCC 74209</name>
    <dbReference type="NCBI Taxonomy" id="1513339"/>
    <lineage>
        <taxon>Eukaryota</taxon>
        <taxon>Fungi</taxon>
        <taxon>Dikarya</taxon>
        <taxon>Ascomycota</taxon>
        <taxon>Pezizomycotina</taxon>
        <taxon>Dothideomycetes</taxon>
        <taxon>Pleosporomycetidae</taxon>
        <taxon>Pleosporales</taxon>
        <taxon>Delitschiaceae</taxon>
        <taxon>Delitschia</taxon>
    </lineage>
</organism>
<dbReference type="GO" id="GO:0000981">
    <property type="term" value="F:DNA-binding transcription factor activity, RNA polymerase II-specific"/>
    <property type="evidence" value="ECO:0007669"/>
    <property type="project" value="TreeGrafter"/>
</dbReference>
<feature type="compositionally biased region" description="Basic and acidic residues" evidence="4">
    <location>
        <begin position="168"/>
        <end position="178"/>
    </location>
</feature>
<dbReference type="InterPro" id="IPR004827">
    <property type="entry name" value="bZIP"/>
</dbReference>
<dbReference type="InterPro" id="IPR046347">
    <property type="entry name" value="bZIP_sf"/>
</dbReference>
<dbReference type="CDD" id="cd14687">
    <property type="entry name" value="bZIP_ATF2"/>
    <property type="match status" value="1"/>
</dbReference>
<dbReference type="PROSITE" id="PS00036">
    <property type="entry name" value="BZIP_BASIC"/>
    <property type="match status" value="1"/>
</dbReference>
<evidence type="ECO:0000259" key="5">
    <source>
        <dbReference type="PROSITE" id="PS50217"/>
    </source>
</evidence>
<feature type="compositionally biased region" description="Polar residues" evidence="4">
    <location>
        <begin position="143"/>
        <end position="160"/>
    </location>
</feature>
<dbReference type="PROSITE" id="PS50217">
    <property type="entry name" value="BZIP"/>
    <property type="match status" value="1"/>
</dbReference>
<evidence type="ECO:0000313" key="7">
    <source>
        <dbReference type="Proteomes" id="UP000799536"/>
    </source>
</evidence>
<feature type="compositionally biased region" description="Basic and acidic residues" evidence="4">
    <location>
        <begin position="286"/>
        <end position="297"/>
    </location>
</feature>
<evidence type="ECO:0000256" key="2">
    <source>
        <dbReference type="ARBA" id="ARBA00023125"/>
    </source>
</evidence>
<dbReference type="Proteomes" id="UP000799536">
    <property type="component" value="Unassembled WGS sequence"/>
</dbReference>
<dbReference type="EMBL" id="ML993954">
    <property type="protein sequence ID" value="KAF2201959.1"/>
    <property type="molecule type" value="Genomic_DNA"/>
</dbReference>
<dbReference type="InterPro" id="IPR000837">
    <property type="entry name" value="AP-1"/>
</dbReference>
<feature type="domain" description="BZIP" evidence="5">
    <location>
        <begin position="205"/>
        <end position="268"/>
    </location>
</feature>
<dbReference type="AlphaFoldDB" id="A0A9P4JPE2"/>
<accession>A0A9P4JPE2</accession>
<name>A0A9P4JPE2_9PLEO</name>
<dbReference type="Pfam" id="PF07716">
    <property type="entry name" value="bZIP_2"/>
    <property type="match status" value="1"/>
</dbReference>
<dbReference type="SMART" id="SM00338">
    <property type="entry name" value="BRLZ"/>
    <property type="match status" value="1"/>
</dbReference>
<feature type="compositionally biased region" description="Polar residues" evidence="4">
    <location>
        <begin position="104"/>
        <end position="115"/>
    </location>
</feature>
<sequence length="325" mass="36367">MSESGTSKFYAYGLGRQSAHHNPNPIYGEEDTKLPSTETRSDMSRRDSHYDGQDRASNNDPNYPVRKLGPPHKFENLIQDTTPGGQTEEKAHGALPAYRPMEMSGQNQRGPQFRQQPFIGDSWGQQIGMPPAAFMTNDPDAVSPTSSRNTPGHTGWTMQPNILPGPPDVDHFGRKRGSDSMLSTPGQFQYSNFGSQRRKTVPTDDPGRAKYLEKNRLAASRCRTKQKQKTEELVQLSKNHERRNLYLKTEVEMLKATKAALMELVHQHSECPDDRIQNYVQSIADKLSEEKSSDKSTENVTPADPPSVGIKDDPVDDDQDGEPDQ</sequence>
<keyword evidence="2" id="KW-0238">DNA-binding</keyword>
<dbReference type="OrthoDB" id="295274at2759"/>
<feature type="region of interest" description="Disordered" evidence="4">
    <location>
        <begin position="284"/>
        <end position="325"/>
    </location>
</feature>
<evidence type="ECO:0000256" key="1">
    <source>
        <dbReference type="ARBA" id="ARBA00023015"/>
    </source>
</evidence>
<dbReference type="PANTHER" id="PTHR23351:SF24">
    <property type="entry name" value="ACTIVATING TRANSCRIPTION FACTOR 3-RELATED"/>
    <property type="match status" value="1"/>
</dbReference>
<proteinExistence type="predicted"/>
<dbReference type="SUPFAM" id="SSF57959">
    <property type="entry name" value="Leucine zipper domain"/>
    <property type="match status" value="1"/>
</dbReference>
<protein>
    <recommendedName>
        <fullName evidence="5">BZIP domain-containing protein</fullName>
    </recommendedName>
</protein>
<dbReference type="GO" id="GO:0005634">
    <property type="term" value="C:nucleus"/>
    <property type="evidence" value="ECO:0007669"/>
    <property type="project" value="TreeGrafter"/>
</dbReference>
<dbReference type="PANTHER" id="PTHR23351">
    <property type="entry name" value="FOS TRANSCRIPTION FACTOR-RELATED"/>
    <property type="match status" value="1"/>
</dbReference>
<feature type="compositionally biased region" description="Acidic residues" evidence="4">
    <location>
        <begin position="314"/>
        <end position="325"/>
    </location>
</feature>
<gene>
    <name evidence="6" type="ORF">GQ43DRAFT_13711</name>
</gene>
<feature type="region of interest" description="Disordered" evidence="4">
    <location>
        <begin position="14"/>
        <end position="208"/>
    </location>
</feature>
<dbReference type="GO" id="GO:0000978">
    <property type="term" value="F:RNA polymerase II cis-regulatory region sequence-specific DNA binding"/>
    <property type="evidence" value="ECO:0007669"/>
    <property type="project" value="TreeGrafter"/>
</dbReference>
<evidence type="ECO:0000256" key="4">
    <source>
        <dbReference type="SAM" id="MobiDB-lite"/>
    </source>
</evidence>
<keyword evidence="7" id="KW-1185">Reference proteome</keyword>